<evidence type="ECO:0000256" key="1">
    <source>
        <dbReference type="SAM" id="Phobius"/>
    </source>
</evidence>
<evidence type="ECO:0000313" key="2">
    <source>
        <dbReference type="EMBL" id="KKT71910.1"/>
    </source>
</evidence>
<protein>
    <submittedName>
        <fullName evidence="2">Uncharacterized protein</fullName>
    </submittedName>
</protein>
<organism evidence="2 3">
    <name type="scientific">Candidatus Uhrbacteria bacterium GW2011_GWF2_44_350</name>
    <dbReference type="NCBI Taxonomy" id="1619000"/>
    <lineage>
        <taxon>Bacteria</taxon>
        <taxon>Candidatus Uhriibacteriota</taxon>
    </lineage>
</organism>
<sequence length="76" mass="8394">MIQPKIVPDDSDSIESLFMQAVAKQQGCSLQPSSDQDLCPSYFKTLEVAADWHVVTAMFAIVLVFMFVGLAIGKRE</sequence>
<dbReference type="EMBL" id="LCJB01000005">
    <property type="protein sequence ID" value="KKT71910.1"/>
    <property type="molecule type" value="Genomic_DNA"/>
</dbReference>
<dbReference type="AlphaFoldDB" id="A0A0G1JKL9"/>
<gene>
    <name evidence="2" type="ORF">UW63_C0005G0013</name>
</gene>
<comment type="caution">
    <text evidence="2">The sequence shown here is derived from an EMBL/GenBank/DDBJ whole genome shotgun (WGS) entry which is preliminary data.</text>
</comment>
<name>A0A0G1JKL9_9BACT</name>
<reference evidence="2 3" key="1">
    <citation type="journal article" date="2015" name="Nature">
        <title>rRNA introns, odd ribosomes, and small enigmatic genomes across a large radiation of phyla.</title>
        <authorList>
            <person name="Brown C.T."/>
            <person name="Hug L.A."/>
            <person name="Thomas B.C."/>
            <person name="Sharon I."/>
            <person name="Castelle C.J."/>
            <person name="Singh A."/>
            <person name="Wilkins M.J."/>
            <person name="Williams K.H."/>
            <person name="Banfield J.F."/>
        </authorList>
    </citation>
    <scope>NUCLEOTIDE SEQUENCE [LARGE SCALE GENOMIC DNA]</scope>
</reference>
<proteinExistence type="predicted"/>
<evidence type="ECO:0000313" key="3">
    <source>
        <dbReference type="Proteomes" id="UP000034154"/>
    </source>
</evidence>
<feature type="transmembrane region" description="Helical" evidence="1">
    <location>
        <begin position="52"/>
        <end position="72"/>
    </location>
</feature>
<accession>A0A0G1JKL9</accession>
<dbReference type="Proteomes" id="UP000034154">
    <property type="component" value="Unassembled WGS sequence"/>
</dbReference>
<keyword evidence="1" id="KW-1133">Transmembrane helix</keyword>
<keyword evidence="1" id="KW-0812">Transmembrane</keyword>
<keyword evidence="1" id="KW-0472">Membrane</keyword>